<dbReference type="SUPFAM" id="SSF53335">
    <property type="entry name" value="S-adenosyl-L-methionine-dependent methyltransferases"/>
    <property type="match status" value="1"/>
</dbReference>
<accession>A0A6L8W3D6</accession>
<evidence type="ECO:0000313" key="2">
    <source>
        <dbReference type="Proteomes" id="UP000476030"/>
    </source>
</evidence>
<dbReference type="Gene3D" id="3.40.50.150">
    <property type="entry name" value="Vaccinia Virus protein VP39"/>
    <property type="match status" value="1"/>
</dbReference>
<dbReference type="Pfam" id="PF12692">
    <property type="entry name" value="Methyltransf_17"/>
    <property type="match status" value="1"/>
</dbReference>
<proteinExistence type="predicted"/>
<reference evidence="1 2" key="1">
    <citation type="submission" date="2019-12" db="EMBL/GenBank/DDBJ databases">
        <title>Snethiella sp. nov. sp. isolated from sea sand.</title>
        <authorList>
            <person name="Kim J."/>
            <person name="Jeong S.E."/>
            <person name="Jung H.S."/>
            <person name="Jeon C.O."/>
        </authorList>
    </citation>
    <scope>NUCLEOTIDE SEQUENCE [LARGE SCALE GENOMIC DNA]</scope>
    <source>
        <strain evidence="1 2">DP05</strain>
    </source>
</reference>
<protein>
    <recommendedName>
        <fullName evidence="3">S-adenosyl-L-methionine methyltransferase</fullName>
    </recommendedName>
</protein>
<dbReference type="Proteomes" id="UP000476030">
    <property type="component" value="Unassembled WGS sequence"/>
</dbReference>
<evidence type="ECO:0008006" key="3">
    <source>
        <dbReference type="Google" id="ProtNLM"/>
    </source>
</evidence>
<dbReference type="AlphaFoldDB" id="A0A6L8W3D6"/>
<name>A0A6L8W3D6_9PROT</name>
<organism evidence="1 2">
    <name type="scientific">Sneathiella litorea</name>
    <dbReference type="NCBI Taxonomy" id="2606216"/>
    <lineage>
        <taxon>Bacteria</taxon>
        <taxon>Pseudomonadati</taxon>
        <taxon>Pseudomonadota</taxon>
        <taxon>Alphaproteobacteria</taxon>
        <taxon>Sneathiellales</taxon>
        <taxon>Sneathiellaceae</taxon>
        <taxon>Sneathiella</taxon>
    </lineage>
</organism>
<sequence>MSRLDSFIRRVSAQRDCLNYAAELIKDYPGSVLELGLGNGRTFDHLRSLMPTRDIYVFDRHVKAHPDCIPDNDHMIVGDFLETVPSALEKMISKAVLAHCDIGSGDKAASVALAKALGTSLPKLLTPGAIIVSDQPFNMDNWQTLPLPEGVAEGRYHLYRQI</sequence>
<dbReference type="InterPro" id="IPR029063">
    <property type="entry name" value="SAM-dependent_MTases_sf"/>
</dbReference>
<evidence type="ECO:0000313" key="1">
    <source>
        <dbReference type="EMBL" id="MZR29531.1"/>
    </source>
</evidence>
<keyword evidence="2" id="KW-1185">Reference proteome</keyword>
<dbReference type="InterPro" id="IPR025690">
    <property type="entry name" value="Methyltransf_put"/>
</dbReference>
<comment type="caution">
    <text evidence="1">The sequence shown here is derived from an EMBL/GenBank/DDBJ whole genome shotgun (WGS) entry which is preliminary data.</text>
</comment>
<dbReference type="RefSeq" id="WP_161313992.1">
    <property type="nucleotide sequence ID" value="NZ_WTUW01000001.1"/>
</dbReference>
<gene>
    <name evidence="1" type="ORF">GQE98_02675</name>
</gene>
<dbReference type="EMBL" id="WTUW01000001">
    <property type="protein sequence ID" value="MZR29531.1"/>
    <property type="molecule type" value="Genomic_DNA"/>
</dbReference>